<dbReference type="PANTHER" id="PTHR47272">
    <property type="entry name" value="DDE_TNP_1_7 DOMAIN-CONTAINING PROTEIN"/>
    <property type="match status" value="1"/>
</dbReference>
<accession>A0A9J6GQD8</accession>
<protein>
    <submittedName>
        <fullName evidence="1">Uncharacterized protein</fullName>
    </submittedName>
</protein>
<reference evidence="1 2" key="1">
    <citation type="journal article" date="2020" name="Cell">
        <title>Large-Scale Comparative Analyses of Tick Genomes Elucidate Their Genetic Diversity and Vector Capacities.</title>
        <authorList>
            <consortium name="Tick Genome and Microbiome Consortium (TIGMIC)"/>
            <person name="Jia N."/>
            <person name="Wang J."/>
            <person name="Shi W."/>
            <person name="Du L."/>
            <person name="Sun Y."/>
            <person name="Zhan W."/>
            <person name="Jiang J.F."/>
            <person name="Wang Q."/>
            <person name="Zhang B."/>
            <person name="Ji P."/>
            <person name="Bell-Sakyi L."/>
            <person name="Cui X.M."/>
            <person name="Yuan T.T."/>
            <person name="Jiang B.G."/>
            <person name="Yang W.F."/>
            <person name="Lam T.T."/>
            <person name="Chang Q.C."/>
            <person name="Ding S.J."/>
            <person name="Wang X.J."/>
            <person name="Zhu J.G."/>
            <person name="Ruan X.D."/>
            <person name="Zhao L."/>
            <person name="Wei J.T."/>
            <person name="Ye R.Z."/>
            <person name="Que T.C."/>
            <person name="Du C.H."/>
            <person name="Zhou Y.H."/>
            <person name="Cheng J.X."/>
            <person name="Dai P.F."/>
            <person name="Guo W.B."/>
            <person name="Han X.H."/>
            <person name="Huang E.J."/>
            <person name="Li L.F."/>
            <person name="Wei W."/>
            <person name="Gao Y.C."/>
            <person name="Liu J.Z."/>
            <person name="Shao H.Z."/>
            <person name="Wang X."/>
            <person name="Wang C.C."/>
            <person name="Yang T.C."/>
            <person name="Huo Q.B."/>
            <person name="Li W."/>
            <person name="Chen H.Y."/>
            <person name="Chen S.E."/>
            <person name="Zhou L.G."/>
            <person name="Ni X.B."/>
            <person name="Tian J.H."/>
            <person name="Sheng Y."/>
            <person name="Liu T."/>
            <person name="Pan Y.S."/>
            <person name="Xia L.Y."/>
            <person name="Li J."/>
            <person name="Zhao F."/>
            <person name="Cao W.C."/>
        </authorList>
    </citation>
    <scope>NUCLEOTIDE SEQUENCE [LARGE SCALE GENOMIC DNA]</scope>
    <source>
        <strain evidence="1">HaeL-2018</strain>
    </source>
</reference>
<comment type="caution">
    <text evidence="1">The sequence shown here is derived from an EMBL/GenBank/DDBJ whole genome shotgun (WGS) entry which is preliminary data.</text>
</comment>
<gene>
    <name evidence="1" type="ORF">HPB48_010378</name>
</gene>
<sequence length="64" mass="7241">MDNRMVPLASNFVAVEHEDSGRRWSKAEKCFVDIEQPAVFGAYNRSMGGVDKVDFFGSFVSHDR</sequence>
<dbReference type="VEuPathDB" id="VectorBase:HLOH_050815"/>
<dbReference type="Proteomes" id="UP000821853">
    <property type="component" value="Unassembled WGS sequence"/>
</dbReference>
<organism evidence="1 2">
    <name type="scientific">Haemaphysalis longicornis</name>
    <name type="common">Bush tick</name>
    <dbReference type="NCBI Taxonomy" id="44386"/>
    <lineage>
        <taxon>Eukaryota</taxon>
        <taxon>Metazoa</taxon>
        <taxon>Ecdysozoa</taxon>
        <taxon>Arthropoda</taxon>
        <taxon>Chelicerata</taxon>
        <taxon>Arachnida</taxon>
        <taxon>Acari</taxon>
        <taxon>Parasitiformes</taxon>
        <taxon>Ixodida</taxon>
        <taxon>Ixodoidea</taxon>
        <taxon>Ixodidae</taxon>
        <taxon>Haemaphysalinae</taxon>
        <taxon>Haemaphysalis</taxon>
    </lineage>
</organism>
<dbReference type="AlphaFoldDB" id="A0A9J6GQD8"/>
<dbReference type="OrthoDB" id="123207at2759"/>
<dbReference type="EMBL" id="JABSTR010000008">
    <property type="protein sequence ID" value="KAH9376404.1"/>
    <property type="molecule type" value="Genomic_DNA"/>
</dbReference>
<evidence type="ECO:0000313" key="2">
    <source>
        <dbReference type="Proteomes" id="UP000821853"/>
    </source>
</evidence>
<name>A0A9J6GQD8_HAELO</name>
<proteinExistence type="predicted"/>
<keyword evidence="2" id="KW-1185">Reference proteome</keyword>
<evidence type="ECO:0000313" key="1">
    <source>
        <dbReference type="EMBL" id="KAH9376404.1"/>
    </source>
</evidence>